<evidence type="ECO:0000259" key="1">
    <source>
        <dbReference type="Pfam" id="PF13302"/>
    </source>
</evidence>
<dbReference type="Proteomes" id="UP000238261">
    <property type="component" value="Unassembled WGS sequence"/>
</dbReference>
<dbReference type="AlphaFoldDB" id="A0A2S7ER83"/>
<dbReference type="SUPFAM" id="SSF55729">
    <property type="entry name" value="Acyl-CoA N-acyltransferases (Nat)"/>
    <property type="match status" value="1"/>
</dbReference>
<keyword evidence="3" id="KW-1185">Reference proteome</keyword>
<reference evidence="3" key="1">
    <citation type="submission" date="2016-08" db="EMBL/GenBank/DDBJ databases">
        <authorList>
            <person name="Merda D."/>
            <person name="Briand M."/>
            <person name="Taghouti G."/>
            <person name="Carrere S."/>
            <person name="Gouzy J."/>
            <person name="Portier P."/>
            <person name="Jacques M.-A."/>
            <person name="Fischer-Le Saux M."/>
        </authorList>
    </citation>
    <scope>NUCLEOTIDE SEQUENCE [LARGE SCALE GENOMIC DNA]</scope>
    <source>
        <strain evidence="3">CFBP1156</strain>
    </source>
</reference>
<dbReference type="InterPro" id="IPR016181">
    <property type="entry name" value="Acyl_CoA_acyltransferase"/>
</dbReference>
<sequence>MPQVPLRADAPVFAADAAPGSSTPAAPHLLQAHQDHGYACEATPALLAHARDTLALLRLCAIVLPRNARSTRLLEALGFAAQGRVRIAAGAHAVELYARDLPAPAAAPA</sequence>
<name>A0A2S7ER83_9XANT</name>
<dbReference type="EMBL" id="MDEG01000025">
    <property type="protein sequence ID" value="PPU95625.1"/>
    <property type="molecule type" value="Genomic_DNA"/>
</dbReference>
<proteinExistence type="predicted"/>
<accession>A0A2S7ER83</accession>
<evidence type="ECO:0000313" key="3">
    <source>
        <dbReference type="Proteomes" id="UP000238261"/>
    </source>
</evidence>
<organism evidence="2 3">
    <name type="scientific">Xanthomonas hyacinthi</name>
    <dbReference type="NCBI Taxonomy" id="56455"/>
    <lineage>
        <taxon>Bacteria</taxon>
        <taxon>Pseudomonadati</taxon>
        <taxon>Pseudomonadota</taxon>
        <taxon>Gammaproteobacteria</taxon>
        <taxon>Lysobacterales</taxon>
        <taxon>Lysobacteraceae</taxon>
        <taxon>Xanthomonas</taxon>
    </lineage>
</organism>
<dbReference type="OrthoDB" id="9798081at2"/>
<gene>
    <name evidence="2" type="ORF">XhyaCFBP1156_18260</name>
</gene>
<evidence type="ECO:0000313" key="2">
    <source>
        <dbReference type="EMBL" id="PPU95625.1"/>
    </source>
</evidence>
<comment type="caution">
    <text evidence="2">The sequence shown here is derived from an EMBL/GenBank/DDBJ whole genome shotgun (WGS) entry which is preliminary data.</text>
</comment>
<protein>
    <recommendedName>
        <fullName evidence="1">N-acetyltransferase domain-containing protein</fullName>
    </recommendedName>
</protein>
<dbReference type="Gene3D" id="3.40.630.30">
    <property type="match status" value="1"/>
</dbReference>
<feature type="domain" description="N-acetyltransferase" evidence="1">
    <location>
        <begin position="30"/>
        <end position="79"/>
    </location>
</feature>
<dbReference type="RefSeq" id="WP_104558919.1">
    <property type="nucleotide sequence ID" value="NZ_CP043476.1"/>
</dbReference>
<dbReference type="Pfam" id="PF13302">
    <property type="entry name" value="Acetyltransf_3"/>
    <property type="match status" value="1"/>
</dbReference>
<dbReference type="InterPro" id="IPR000182">
    <property type="entry name" value="GNAT_dom"/>
</dbReference>
<dbReference type="GO" id="GO:0016747">
    <property type="term" value="F:acyltransferase activity, transferring groups other than amino-acyl groups"/>
    <property type="evidence" value="ECO:0007669"/>
    <property type="project" value="InterPro"/>
</dbReference>